<dbReference type="AlphaFoldDB" id="A7E6C2"/>
<organism evidence="1 2">
    <name type="scientific">Sclerotinia sclerotiorum (strain ATCC 18683 / 1980 / Ss-1)</name>
    <name type="common">White mold</name>
    <name type="synonym">Whetzelinia sclerotiorum</name>
    <dbReference type="NCBI Taxonomy" id="665079"/>
    <lineage>
        <taxon>Eukaryota</taxon>
        <taxon>Fungi</taxon>
        <taxon>Dikarya</taxon>
        <taxon>Ascomycota</taxon>
        <taxon>Pezizomycotina</taxon>
        <taxon>Leotiomycetes</taxon>
        <taxon>Helotiales</taxon>
        <taxon>Sclerotiniaceae</taxon>
        <taxon>Sclerotinia</taxon>
    </lineage>
</organism>
<gene>
    <name evidence="1" type="ORF">SS1G_00847</name>
</gene>
<name>A7E6C2_SCLS1</name>
<dbReference type="KEGG" id="ssl:SS1G_00847"/>
<dbReference type="GeneID" id="5494588"/>
<dbReference type="EMBL" id="CH476621">
    <property type="protein sequence ID" value="EDN91444.1"/>
    <property type="molecule type" value="Genomic_DNA"/>
</dbReference>
<dbReference type="RefSeq" id="XP_001598758.1">
    <property type="nucleotide sequence ID" value="XM_001598708.1"/>
</dbReference>
<accession>A7E6C2</accession>
<proteinExistence type="predicted"/>
<reference evidence="2" key="1">
    <citation type="journal article" date="2011" name="PLoS Genet.">
        <title>Genomic analysis of the necrotrophic fungal pathogens Sclerotinia sclerotiorum and Botrytis cinerea.</title>
        <authorList>
            <person name="Amselem J."/>
            <person name="Cuomo C.A."/>
            <person name="van Kan J.A."/>
            <person name="Viaud M."/>
            <person name="Benito E.P."/>
            <person name="Couloux A."/>
            <person name="Coutinho P.M."/>
            <person name="de Vries R.P."/>
            <person name="Dyer P.S."/>
            <person name="Fillinger S."/>
            <person name="Fournier E."/>
            <person name="Gout L."/>
            <person name="Hahn M."/>
            <person name="Kohn L."/>
            <person name="Lapalu N."/>
            <person name="Plummer K.M."/>
            <person name="Pradier J.M."/>
            <person name="Quevillon E."/>
            <person name="Sharon A."/>
            <person name="Simon A."/>
            <person name="ten Have A."/>
            <person name="Tudzynski B."/>
            <person name="Tudzynski P."/>
            <person name="Wincker P."/>
            <person name="Andrew M."/>
            <person name="Anthouard V."/>
            <person name="Beever R.E."/>
            <person name="Beffa R."/>
            <person name="Benoit I."/>
            <person name="Bouzid O."/>
            <person name="Brault B."/>
            <person name="Chen Z."/>
            <person name="Choquer M."/>
            <person name="Collemare J."/>
            <person name="Cotton P."/>
            <person name="Danchin E.G."/>
            <person name="Da Silva C."/>
            <person name="Gautier A."/>
            <person name="Giraud C."/>
            <person name="Giraud T."/>
            <person name="Gonzalez C."/>
            <person name="Grossetete S."/>
            <person name="Guldener U."/>
            <person name="Henrissat B."/>
            <person name="Howlett B.J."/>
            <person name="Kodira C."/>
            <person name="Kretschmer M."/>
            <person name="Lappartient A."/>
            <person name="Leroch M."/>
            <person name="Levis C."/>
            <person name="Mauceli E."/>
            <person name="Neuveglise C."/>
            <person name="Oeser B."/>
            <person name="Pearson M."/>
            <person name="Poulain J."/>
            <person name="Poussereau N."/>
            <person name="Quesneville H."/>
            <person name="Rascle C."/>
            <person name="Schumacher J."/>
            <person name="Segurens B."/>
            <person name="Sexton A."/>
            <person name="Silva E."/>
            <person name="Sirven C."/>
            <person name="Soanes D.M."/>
            <person name="Talbot N.J."/>
            <person name="Templeton M."/>
            <person name="Yandava C."/>
            <person name="Yarden O."/>
            <person name="Zeng Q."/>
            <person name="Rollins J.A."/>
            <person name="Lebrun M.H."/>
            <person name="Dickman M."/>
        </authorList>
    </citation>
    <scope>NUCLEOTIDE SEQUENCE [LARGE SCALE GENOMIC DNA]</scope>
    <source>
        <strain evidence="2">ATCC 18683 / 1980 / Ss-1</strain>
    </source>
</reference>
<keyword evidence="2" id="KW-1185">Reference proteome</keyword>
<dbReference type="InParanoid" id="A7E6C2"/>
<protein>
    <submittedName>
        <fullName evidence="1">Uncharacterized protein</fullName>
    </submittedName>
</protein>
<sequence>MHCHLDLRTLLAHPQASEKSSKKEELIFLDKRAIFTIVFGLKYGKAM</sequence>
<evidence type="ECO:0000313" key="2">
    <source>
        <dbReference type="Proteomes" id="UP000001312"/>
    </source>
</evidence>
<dbReference type="Proteomes" id="UP000001312">
    <property type="component" value="Unassembled WGS sequence"/>
</dbReference>
<evidence type="ECO:0000313" key="1">
    <source>
        <dbReference type="EMBL" id="EDN91444.1"/>
    </source>
</evidence>
<dbReference type="HOGENOM" id="CLU_3175653_0_0_1"/>